<name>A0A8S4RST5_9NEOP</name>
<protein>
    <submittedName>
        <fullName evidence="1">Jg8052 protein</fullName>
    </submittedName>
</protein>
<gene>
    <name evidence="1" type="primary">jg8052</name>
    <name evidence="1" type="ORF">PAEG_LOCUS17236</name>
</gene>
<dbReference type="OrthoDB" id="5419617at2759"/>
<keyword evidence="2" id="KW-1185">Reference proteome</keyword>
<evidence type="ECO:0000313" key="1">
    <source>
        <dbReference type="EMBL" id="CAH2240668.1"/>
    </source>
</evidence>
<organism evidence="1 2">
    <name type="scientific">Pararge aegeria aegeria</name>
    <dbReference type="NCBI Taxonomy" id="348720"/>
    <lineage>
        <taxon>Eukaryota</taxon>
        <taxon>Metazoa</taxon>
        <taxon>Ecdysozoa</taxon>
        <taxon>Arthropoda</taxon>
        <taxon>Hexapoda</taxon>
        <taxon>Insecta</taxon>
        <taxon>Pterygota</taxon>
        <taxon>Neoptera</taxon>
        <taxon>Endopterygota</taxon>
        <taxon>Lepidoptera</taxon>
        <taxon>Glossata</taxon>
        <taxon>Ditrysia</taxon>
        <taxon>Papilionoidea</taxon>
        <taxon>Nymphalidae</taxon>
        <taxon>Satyrinae</taxon>
        <taxon>Satyrini</taxon>
        <taxon>Parargina</taxon>
        <taxon>Pararge</taxon>
    </lineage>
</organism>
<sequence length="151" mass="17222">MERVMLGVSLRDQITNEEIRRRTRVTDMDGAYSSKNGWTLGSQGVTDNPLCRACMEADETPTHVMLECTGVTELREIHLRSGMSLDGWSSEQQREISTYNKRSGYVGKLSKEKKKKKRHKTVEFGAKGLCNYGLFNSGRLSVYLRMMMMIT</sequence>
<evidence type="ECO:0000313" key="2">
    <source>
        <dbReference type="Proteomes" id="UP000838756"/>
    </source>
</evidence>
<dbReference type="AlphaFoldDB" id="A0A8S4RST5"/>
<reference evidence="1" key="1">
    <citation type="submission" date="2022-03" db="EMBL/GenBank/DDBJ databases">
        <authorList>
            <person name="Lindestad O."/>
        </authorList>
    </citation>
    <scope>NUCLEOTIDE SEQUENCE</scope>
</reference>
<dbReference type="EMBL" id="CAKXAJ010025538">
    <property type="protein sequence ID" value="CAH2240668.1"/>
    <property type="molecule type" value="Genomic_DNA"/>
</dbReference>
<accession>A0A8S4RST5</accession>
<proteinExistence type="predicted"/>
<comment type="caution">
    <text evidence="1">The sequence shown here is derived from an EMBL/GenBank/DDBJ whole genome shotgun (WGS) entry which is preliminary data.</text>
</comment>
<dbReference type="Proteomes" id="UP000838756">
    <property type="component" value="Unassembled WGS sequence"/>
</dbReference>